<gene>
    <name evidence="2" type="ORF">D9Q98_007185</name>
</gene>
<proteinExistence type="predicted"/>
<dbReference type="Proteomes" id="UP001055712">
    <property type="component" value="Unassembled WGS sequence"/>
</dbReference>
<evidence type="ECO:0000256" key="1">
    <source>
        <dbReference type="SAM" id="Coils"/>
    </source>
</evidence>
<evidence type="ECO:0000313" key="3">
    <source>
        <dbReference type="Proteomes" id="UP001055712"/>
    </source>
</evidence>
<name>A0A9D4YV13_CHLVU</name>
<keyword evidence="3" id="KW-1185">Reference proteome</keyword>
<accession>A0A9D4YV13</accession>
<protein>
    <submittedName>
        <fullName evidence="2">Uncharacterized protein</fullName>
    </submittedName>
</protein>
<comment type="caution">
    <text evidence="2">The sequence shown here is derived from an EMBL/GenBank/DDBJ whole genome shotgun (WGS) entry which is preliminary data.</text>
</comment>
<dbReference type="AlphaFoldDB" id="A0A9D4YV13"/>
<keyword evidence="1" id="KW-0175">Coiled coil</keyword>
<sequence length="238" mass="26607">MLRQRAVRHQQRAASREQVQHYKKRLSAELAEAQQRAAALAEQQRLEEVSRWVAEAAAQRERQRLAQLTAARACAAQQAKREAKARWLQAAEAAAQERHVAALAAKRQAVEQLATEELEKLNRQKRVSLLQAQRSRAAAVIYTRQQTTLAAVQRVNVQRAREAHARAAAPGSLAGCGGRDRIDYRLTRIHDTAGQQQAAATAASKPFSIVRYGDYLHQLQARGTLDADSNQRCYQWCG</sequence>
<reference evidence="2" key="1">
    <citation type="journal article" date="2019" name="Plant J.">
        <title>Chlorella vulgaris genome assembly and annotation reveals the molecular basis for metabolic acclimation to high light conditions.</title>
        <authorList>
            <person name="Cecchin M."/>
            <person name="Marcolungo L."/>
            <person name="Rossato M."/>
            <person name="Girolomoni L."/>
            <person name="Cosentino E."/>
            <person name="Cuine S."/>
            <person name="Li-Beisson Y."/>
            <person name="Delledonne M."/>
            <person name="Ballottari M."/>
        </authorList>
    </citation>
    <scope>NUCLEOTIDE SEQUENCE</scope>
    <source>
        <strain evidence="2">211/11P</strain>
    </source>
</reference>
<dbReference type="EMBL" id="SIDB01000010">
    <property type="protein sequence ID" value="KAI3427251.1"/>
    <property type="molecule type" value="Genomic_DNA"/>
</dbReference>
<reference evidence="2" key="2">
    <citation type="submission" date="2020-11" db="EMBL/GenBank/DDBJ databases">
        <authorList>
            <person name="Cecchin M."/>
            <person name="Marcolungo L."/>
            <person name="Rossato M."/>
            <person name="Girolomoni L."/>
            <person name="Cosentino E."/>
            <person name="Cuine S."/>
            <person name="Li-Beisson Y."/>
            <person name="Delledonne M."/>
            <person name="Ballottari M."/>
        </authorList>
    </citation>
    <scope>NUCLEOTIDE SEQUENCE</scope>
    <source>
        <strain evidence="2">211/11P</strain>
        <tissue evidence="2">Whole cell</tissue>
    </source>
</reference>
<organism evidence="2 3">
    <name type="scientific">Chlorella vulgaris</name>
    <name type="common">Green alga</name>
    <dbReference type="NCBI Taxonomy" id="3077"/>
    <lineage>
        <taxon>Eukaryota</taxon>
        <taxon>Viridiplantae</taxon>
        <taxon>Chlorophyta</taxon>
        <taxon>core chlorophytes</taxon>
        <taxon>Trebouxiophyceae</taxon>
        <taxon>Chlorellales</taxon>
        <taxon>Chlorellaceae</taxon>
        <taxon>Chlorella clade</taxon>
        <taxon>Chlorella</taxon>
    </lineage>
</organism>
<evidence type="ECO:0000313" key="2">
    <source>
        <dbReference type="EMBL" id="KAI3427251.1"/>
    </source>
</evidence>
<feature type="coiled-coil region" evidence="1">
    <location>
        <begin position="16"/>
        <end position="78"/>
    </location>
</feature>